<dbReference type="HOGENOM" id="CLU_2607462_0_0_1"/>
<accession>A7EXR2</accession>
<dbReference type="GeneID" id="5484857"/>
<evidence type="ECO:0000313" key="1">
    <source>
        <dbReference type="EMBL" id="EDN94254.1"/>
    </source>
</evidence>
<reference evidence="2" key="1">
    <citation type="journal article" date="2011" name="PLoS Genet.">
        <title>Genomic analysis of the necrotrophic fungal pathogens Sclerotinia sclerotiorum and Botrytis cinerea.</title>
        <authorList>
            <person name="Amselem J."/>
            <person name="Cuomo C.A."/>
            <person name="van Kan J.A."/>
            <person name="Viaud M."/>
            <person name="Benito E.P."/>
            <person name="Couloux A."/>
            <person name="Coutinho P.M."/>
            <person name="de Vries R.P."/>
            <person name="Dyer P.S."/>
            <person name="Fillinger S."/>
            <person name="Fournier E."/>
            <person name="Gout L."/>
            <person name="Hahn M."/>
            <person name="Kohn L."/>
            <person name="Lapalu N."/>
            <person name="Plummer K.M."/>
            <person name="Pradier J.M."/>
            <person name="Quevillon E."/>
            <person name="Sharon A."/>
            <person name="Simon A."/>
            <person name="ten Have A."/>
            <person name="Tudzynski B."/>
            <person name="Tudzynski P."/>
            <person name="Wincker P."/>
            <person name="Andrew M."/>
            <person name="Anthouard V."/>
            <person name="Beever R.E."/>
            <person name="Beffa R."/>
            <person name="Benoit I."/>
            <person name="Bouzid O."/>
            <person name="Brault B."/>
            <person name="Chen Z."/>
            <person name="Choquer M."/>
            <person name="Collemare J."/>
            <person name="Cotton P."/>
            <person name="Danchin E.G."/>
            <person name="Da Silva C."/>
            <person name="Gautier A."/>
            <person name="Giraud C."/>
            <person name="Giraud T."/>
            <person name="Gonzalez C."/>
            <person name="Grossetete S."/>
            <person name="Guldener U."/>
            <person name="Henrissat B."/>
            <person name="Howlett B.J."/>
            <person name="Kodira C."/>
            <person name="Kretschmer M."/>
            <person name="Lappartient A."/>
            <person name="Leroch M."/>
            <person name="Levis C."/>
            <person name="Mauceli E."/>
            <person name="Neuveglise C."/>
            <person name="Oeser B."/>
            <person name="Pearson M."/>
            <person name="Poulain J."/>
            <person name="Poussereau N."/>
            <person name="Quesneville H."/>
            <person name="Rascle C."/>
            <person name="Schumacher J."/>
            <person name="Segurens B."/>
            <person name="Sexton A."/>
            <person name="Silva E."/>
            <person name="Sirven C."/>
            <person name="Soanes D.M."/>
            <person name="Talbot N.J."/>
            <person name="Templeton M."/>
            <person name="Yandava C."/>
            <person name="Yarden O."/>
            <person name="Zeng Q."/>
            <person name="Rollins J.A."/>
            <person name="Lebrun M.H."/>
            <person name="Dickman M."/>
        </authorList>
    </citation>
    <scope>NUCLEOTIDE SEQUENCE [LARGE SCALE GENOMIC DNA]</scope>
    <source>
        <strain evidence="2">ATCC 18683 / 1980 / Ss-1</strain>
    </source>
</reference>
<proteinExistence type="predicted"/>
<dbReference type="RefSeq" id="XP_001588580.1">
    <property type="nucleotide sequence ID" value="XM_001588530.1"/>
</dbReference>
<dbReference type="Proteomes" id="UP000001312">
    <property type="component" value="Unassembled WGS sequence"/>
</dbReference>
<name>A7EXR2_SCLS1</name>
<dbReference type="AlphaFoldDB" id="A7EXR2"/>
<keyword evidence="2" id="KW-1185">Reference proteome</keyword>
<dbReference type="EMBL" id="CH476635">
    <property type="protein sequence ID" value="EDN94254.1"/>
    <property type="molecule type" value="Genomic_DNA"/>
</dbReference>
<dbReference type="KEGG" id="ssl:SS1G_10127"/>
<organism evidence="1 2">
    <name type="scientific">Sclerotinia sclerotiorum (strain ATCC 18683 / 1980 / Ss-1)</name>
    <name type="common">White mold</name>
    <name type="synonym">Whetzelinia sclerotiorum</name>
    <dbReference type="NCBI Taxonomy" id="665079"/>
    <lineage>
        <taxon>Eukaryota</taxon>
        <taxon>Fungi</taxon>
        <taxon>Dikarya</taxon>
        <taxon>Ascomycota</taxon>
        <taxon>Pezizomycotina</taxon>
        <taxon>Leotiomycetes</taxon>
        <taxon>Helotiales</taxon>
        <taxon>Sclerotiniaceae</taxon>
        <taxon>Sclerotinia</taxon>
    </lineage>
</organism>
<evidence type="ECO:0000313" key="2">
    <source>
        <dbReference type="Proteomes" id="UP000001312"/>
    </source>
</evidence>
<gene>
    <name evidence="1" type="ORF">SS1G_10127</name>
</gene>
<sequence length="79" mass="9056">MATEIHTQKFRGDIWDLCREPKSWNYQTAKPQFCSFTTTAILLATMAHSKKQDKIKTPRLSNPWTVDTFESTPDLVVPG</sequence>
<protein>
    <submittedName>
        <fullName evidence="1">Uncharacterized protein</fullName>
    </submittedName>
</protein>
<dbReference type="InParanoid" id="A7EXR2"/>